<dbReference type="InterPro" id="IPR024571">
    <property type="entry name" value="ERAP1-like_C_dom"/>
</dbReference>
<evidence type="ECO:0000256" key="23">
    <source>
        <dbReference type="SAM" id="MobiDB-lite"/>
    </source>
</evidence>
<evidence type="ECO:0000313" key="29">
    <source>
        <dbReference type="WBParaSite" id="TREG1_58130.1"/>
    </source>
</evidence>
<dbReference type="Gene3D" id="2.60.40.1730">
    <property type="entry name" value="tricorn interacting facor f3 domain"/>
    <property type="match status" value="2"/>
</dbReference>
<evidence type="ECO:0000256" key="8">
    <source>
        <dbReference type="ARBA" id="ARBA00022670"/>
    </source>
</evidence>
<evidence type="ECO:0000256" key="1">
    <source>
        <dbReference type="ARBA" id="ARBA00001703"/>
    </source>
</evidence>
<dbReference type="Pfam" id="PF11838">
    <property type="entry name" value="ERAP1_C"/>
    <property type="match status" value="1"/>
</dbReference>
<sequence length="1431" mass="165866">MPLKVLLTTVYLVFVFLCNNQVTSTGIYSLRYYGYNTPMEVERRYDADLFLKGTETSPNNITGVTTNEAVNKSSKNIRLPQTVFPRFYDLQLQVHIHGNADTKDSYFNGSVTIEIQCLAATAELFIHAYPNLNVSRDQIKIFSDDKEDSKKTEIPIQTISYDKDAEWYHIQLKDALQPNASYKLIFGQFNSSLNYEPLGFYLSRYAENGTYKYLANTQFESTYARRVFPCWDEPGFKAVFQDLEWMSGHHHTPQGFYTLSNMPVNNTVALHADWRRDQFQPSVKMSSYLLAFVICQFHGLRAVDSKGRNFTVWARPEKIESARYALDIGRRILTYFEDYFGVPYPLPKMDMVALPNFKAHAMENWGLITFIESSLLWDPYTGSAASKEWVTVVIIHELAHQWFGDLVTMKWWNNLWLNEGFASFLEYTGTDFVQPHWKYDERFIFTDLQRAMISDASIKSHPVINSAKSPDEIEDIFDPITYSKGASLIRMMKSFLGDDVFLNGLKIYLQENKYKNTDAEDLWKALDRAVKSVNKDIDIKSIMDTWTKQMNYPILIVNRSDSNTFDFKQIHFYESSNDTLSPSPYNFTWKIPITYTTKDGSANEIIWMNNATLKMELNVMPNDWYIINIGQIGYYRVHYVDNNWELLIDELLKNYRSIPDSARPQIIGDLFHLANHGNVSFTTFLNLTKYLSQETQYVPWTTAGRALLYLDRMLLLDENYGDYQAYVRLLVNAAVRDVDWITMREDRNEEKHLLRGTLGEIACHVEHELCLLTARVLFTLWMSEPVTNPIPPGLRSVVYCTAIRFGGQAEWKFLRSQYNVNETEDVEKENILTGLSCSRDIWTMKLYFDWIKQDKQYWSAIPEFAVSPIGNRMLWDYVHEAVKSLKTGMENSTRSPTDIDEFTKEVIQSLSNPYYSLNNRNDGEKLQVHIHGNADTKDSYFNGSVTIEIQCLAATAELFIHAYPNLNVSRDQIKIFSDDKEDSKKTEIPIQTISYDKDAEWYHIQLKDALQPNASYKLIFGQFNSSLNYEPVGFYLSRYAENGTYKYLASTQFESTYARRVFPCWDEPGFKAVFQVTIIRHKDFYTLSNMPVNNTVALHADWRQDQFQPSVNMSSYLLAFVICQFHGLRAVDSKGRNFTVWARPEKIESARYALDIGRRILTYFEDYFGVPYPLPKMDLIAIPNFKHGAMENWGLITFRESALLWNPYTDSAELKEYVTVVVTHELSHQWFGNLVTMKWWNNLWLNEGFASFLQYTGTDFVQPHWKYDEQFIFNGLQRAMTSDASIESHPVINSANSPDEIEDIFDTITYSKGASLIRMMKSFLGDDVFLNGLKIYLQENKYKNTDAEDLWKALDRAVKSVNKDIDIKSIMDTWTKQMNYPILIVNRSDSNTFDFKQIHFYESSNDTLMPSPYNQPSAVCTSQGSDPGGSG</sequence>
<keyword evidence="19" id="KW-0325">Glycoprotein</keyword>
<comment type="catalytic activity">
    <reaction evidence="1">
        <text>Release of N-terminal glutamate (and to a lesser extent aspartate) from a peptide.</text>
        <dbReference type="EC" id="3.4.11.7"/>
    </reaction>
</comment>
<dbReference type="CDD" id="cd09601">
    <property type="entry name" value="M1_APN-Q_like"/>
    <property type="match status" value="2"/>
</dbReference>
<feature type="domain" description="Peptidase M1 membrane alanine aminopeptidase" evidence="25">
    <location>
        <begin position="1152"/>
        <end position="1374"/>
    </location>
</feature>
<feature type="domain" description="Aminopeptidase N-like N-terminal" evidence="27">
    <location>
        <begin position="85"/>
        <end position="289"/>
    </location>
</feature>
<comment type="cofactor">
    <cofactor evidence="21">
        <name>Zn(2+)</name>
        <dbReference type="ChEBI" id="CHEBI:29105"/>
    </cofactor>
    <text evidence="21">Binds 1 zinc ion per subunit.</text>
</comment>
<evidence type="ECO:0000256" key="7">
    <source>
        <dbReference type="ARBA" id="ARBA00022475"/>
    </source>
</evidence>
<keyword evidence="11" id="KW-0378">Hydrolase</keyword>
<feature type="binding site" evidence="21">
    <location>
        <position position="400"/>
    </location>
    <ligand>
        <name>Zn(2+)</name>
        <dbReference type="ChEBI" id="CHEBI:29105"/>
        <note>catalytic</note>
    </ligand>
</feature>
<evidence type="ECO:0000256" key="10">
    <source>
        <dbReference type="ARBA" id="ARBA00022723"/>
    </source>
</evidence>
<keyword evidence="28" id="KW-1185">Reference proteome</keyword>
<dbReference type="SUPFAM" id="SSF63737">
    <property type="entry name" value="Leukotriene A4 hydrolase N-terminal domain"/>
    <property type="match status" value="2"/>
</dbReference>
<feature type="binding site" evidence="21">
    <location>
        <position position="396"/>
    </location>
    <ligand>
        <name>Zn(2+)</name>
        <dbReference type="ChEBI" id="CHEBI:29105"/>
        <note>catalytic</note>
    </ligand>
</feature>
<feature type="domain" description="Aminopeptidase N-like N-terminal" evidence="27">
    <location>
        <begin position="933"/>
        <end position="1117"/>
    </location>
</feature>
<feature type="chain" id="PRO_5041709725" description="glutamyl aminopeptidase" evidence="24">
    <location>
        <begin position="25"/>
        <end position="1431"/>
    </location>
</feature>
<evidence type="ECO:0000256" key="3">
    <source>
        <dbReference type="ARBA" id="ARBA00010136"/>
    </source>
</evidence>
<feature type="region of interest" description="Disordered" evidence="23">
    <location>
        <begin position="1407"/>
        <end position="1431"/>
    </location>
</feature>
<evidence type="ECO:0000256" key="22">
    <source>
        <dbReference type="PIRSR" id="PIRSR634016-4"/>
    </source>
</evidence>
<comment type="subunit">
    <text evidence="4">Homodimer; disulfide-linked.</text>
</comment>
<dbReference type="GO" id="GO:0005737">
    <property type="term" value="C:cytoplasm"/>
    <property type="evidence" value="ECO:0007669"/>
    <property type="project" value="TreeGrafter"/>
</dbReference>
<feature type="binding site" evidence="21">
    <location>
        <position position="419"/>
    </location>
    <ligand>
        <name>Zn(2+)</name>
        <dbReference type="ChEBI" id="CHEBI:29105"/>
        <note>catalytic</note>
    </ligand>
</feature>
<dbReference type="PANTHER" id="PTHR11533">
    <property type="entry name" value="PROTEASE M1 ZINC METALLOPROTEASE"/>
    <property type="match status" value="1"/>
</dbReference>
<keyword evidence="9" id="KW-0812">Transmembrane</keyword>
<evidence type="ECO:0000256" key="4">
    <source>
        <dbReference type="ARBA" id="ARBA00011748"/>
    </source>
</evidence>
<dbReference type="GO" id="GO:0006508">
    <property type="term" value="P:proteolysis"/>
    <property type="evidence" value="ECO:0007669"/>
    <property type="project" value="UniProtKB-KW"/>
</dbReference>
<dbReference type="PRINTS" id="PR00756">
    <property type="entry name" value="ALADIPTASE"/>
</dbReference>
<dbReference type="InterPro" id="IPR014782">
    <property type="entry name" value="Peptidase_M1_dom"/>
</dbReference>
<dbReference type="Gene3D" id="1.10.390.10">
    <property type="entry name" value="Neutral Protease Domain 2"/>
    <property type="match status" value="2"/>
</dbReference>
<evidence type="ECO:0000256" key="12">
    <source>
        <dbReference type="ARBA" id="ARBA00022833"/>
    </source>
</evidence>
<keyword evidence="16" id="KW-0482">Metalloprotease</keyword>
<name>A0AA85K0C3_TRIRE</name>
<keyword evidence="18" id="KW-1015">Disulfide bond</keyword>
<evidence type="ECO:0000256" key="19">
    <source>
        <dbReference type="ARBA" id="ARBA00023180"/>
    </source>
</evidence>
<feature type="compositionally biased region" description="Polar residues" evidence="23">
    <location>
        <begin position="1407"/>
        <end position="1425"/>
    </location>
</feature>
<evidence type="ECO:0000256" key="13">
    <source>
        <dbReference type="ARBA" id="ARBA00022837"/>
    </source>
</evidence>
<dbReference type="GO" id="GO:0042277">
    <property type="term" value="F:peptide binding"/>
    <property type="evidence" value="ECO:0007669"/>
    <property type="project" value="TreeGrafter"/>
</dbReference>
<dbReference type="GO" id="GO:0005615">
    <property type="term" value="C:extracellular space"/>
    <property type="evidence" value="ECO:0007669"/>
    <property type="project" value="TreeGrafter"/>
</dbReference>
<dbReference type="InterPro" id="IPR050344">
    <property type="entry name" value="Peptidase_M1_aminopeptidases"/>
</dbReference>
<dbReference type="InterPro" id="IPR045357">
    <property type="entry name" value="Aminopeptidase_N-like_N"/>
</dbReference>
<dbReference type="InterPro" id="IPR027268">
    <property type="entry name" value="Peptidase_M4/M1_CTD_sf"/>
</dbReference>
<evidence type="ECO:0000256" key="17">
    <source>
        <dbReference type="ARBA" id="ARBA00023136"/>
    </source>
</evidence>
<evidence type="ECO:0000256" key="6">
    <source>
        <dbReference type="ARBA" id="ARBA00022438"/>
    </source>
</evidence>
<keyword evidence="6" id="KW-0031">Aminopeptidase</keyword>
<organism evidence="28 29">
    <name type="scientific">Trichobilharzia regenti</name>
    <name type="common">Nasal bird schistosome</name>
    <dbReference type="NCBI Taxonomy" id="157069"/>
    <lineage>
        <taxon>Eukaryota</taxon>
        <taxon>Metazoa</taxon>
        <taxon>Spiralia</taxon>
        <taxon>Lophotrochozoa</taxon>
        <taxon>Platyhelminthes</taxon>
        <taxon>Trematoda</taxon>
        <taxon>Digenea</taxon>
        <taxon>Strigeidida</taxon>
        <taxon>Schistosomatoidea</taxon>
        <taxon>Schistosomatidae</taxon>
        <taxon>Trichobilharzia</taxon>
    </lineage>
</organism>
<dbReference type="GO" id="GO:0008270">
    <property type="term" value="F:zinc ion binding"/>
    <property type="evidence" value="ECO:0007669"/>
    <property type="project" value="InterPro"/>
</dbReference>
<comment type="similarity">
    <text evidence="3">Belongs to the peptidase M1 family.</text>
</comment>
<evidence type="ECO:0000256" key="14">
    <source>
        <dbReference type="ARBA" id="ARBA00022968"/>
    </source>
</evidence>
<dbReference type="InterPro" id="IPR042097">
    <property type="entry name" value="Aminopeptidase_N-like_N_sf"/>
</dbReference>
<keyword evidence="24" id="KW-0732">Signal</keyword>
<dbReference type="InterPro" id="IPR034016">
    <property type="entry name" value="M1_APN-typ"/>
</dbReference>
<dbReference type="FunFam" id="2.60.40.1910:FF:000006">
    <property type="entry name" value="Aminopeptidase"/>
    <property type="match status" value="1"/>
</dbReference>
<proteinExistence type="inferred from homology"/>
<dbReference type="Gene3D" id="1.25.50.20">
    <property type="match status" value="1"/>
</dbReference>
<dbReference type="InterPro" id="IPR001930">
    <property type="entry name" value="Peptidase_M1"/>
</dbReference>
<evidence type="ECO:0000259" key="27">
    <source>
        <dbReference type="Pfam" id="PF17900"/>
    </source>
</evidence>
<keyword evidence="8" id="KW-0645">Protease</keyword>
<keyword evidence="13" id="KW-0106">Calcium</keyword>
<dbReference type="GO" id="GO:0004230">
    <property type="term" value="F:glutamyl aminopeptidase activity"/>
    <property type="evidence" value="ECO:0007669"/>
    <property type="project" value="UniProtKB-EC"/>
</dbReference>
<dbReference type="GO" id="GO:0043171">
    <property type="term" value="P:peptide catabolic process"/>
    <property type="evidence" value="ECO:0007669"/>
    <property type="project" value="TreeGrafter"/>
</dbReference>
<protein>
    <recommendedName>
        <fullName evidence="5">glutamyl aminopeptidase</fullName>
        <ecNumber evidence="5">3.4.11.7</ecNumber>
    </recommendedName>
</protein>
<evidence type="ECO:0000259" key="26">
    <source>
        <dbReference type="Pfam" id="PF11838"/>
    </source>
</evidence>
<evidence type="ECO:0000256" key="5">
    <source>
        <dbReference type="ARBA" id="ARBA00012567"/>
    </source>
</evidence>
<comment type="subcellular location">
    <subcellularLocation>
        <location evidence="2">Cell membrane</location>
        <topology evidence="2">Single-pass type II membrane protein</topology>
    </subcellularLocation>
</comment>
<evidence type="ECO:0000256" key="24">
    <source>
        <dbReference type="SAM" id="SignalP"/>
    </source>
</evidence>
<keyword evidence="14" id="KW-0735">Signal-anchor</keyword>
<feature type="active site" description="Proton acceptor" evidence="20">
    <location>
        <position position="397"/>
    </location>
</feature>
<evidence type="ECO:0000256" key="11">
    <source>
        <dbReference type="ARBA" id="ARBA00022801"/>
    </source>
</evidence>
<feature type="domain" description="ERAP1-like C-terminal" evidence="26">
    <location>
        <begin position="624"/>
        <end position="891"/>
    </location>
</feature>
<dbReference type="EC" id="3.4.11.7" evidence="5"/>
<keyword evidence="17" id="KW-0472">Membrane</keyword>
<dbReference type="SUPFAM" id="SSF55486">
    <property type="entry name" value="Metalloproteases ('zincins'), catalytic domain"/>
    <property type="match status" value="2"/>
</dbReference>
<dbReference type="Gene3D" id="2.60.40.1910">
    <property type="match status" value="1"/>
</dbReference>
<dbReference type="FunFam" id="1.10.390.10:FF:000016">
    <property type="entry name" value="Glutamyl aminopeptidase"/>
    <property type="match status" value="2"/>
</dbReference>
<feature type="signal peptide" evidence="24">
    <location>
        <begin position="1"/>
        <end position="24"/>
    </location>
</feature>
<evidence type="ECO:0000256" key="20">
    <source>
        <dbReference type="PIRSR" id="PIRSR634016-1"/>
    </source>
</evidence>
<keyword evidence="12 21" id="KW-0862">Zinc</keyword>
<evidence type="ECO:0000256" key="21">
    <source>
        <dbReference type="PIRSR" id="PIRSR634016-3"/>
    </source>
</evidence>
<evidence type="ECO:0000256" key="2">
    <source>
        <dbReference type="ARBA" id="ARBA00004401"/>
    </source>
</evidence>
<dbReference type="Pfam" id="PF17900">
    <property type="entry name" value="Peptidase_M1_N"/>
    <property type="match status" value="2"/>
</dbReference>
<dbReference type="GO" id="GO:0005886">
    <property type="term" value="C:plasma membrane"/>
    <property type="evidence" value="ECO:0007669"/>
    <property type="project" value="UniProtKB-SubCell"/>
</dbReference>
<dbReference type="Proteomes" id="UP000050795">
    <property type="component" value="Unassembled WGS sequence"/>
</dbReference>
<dbReference type="PANTHER" id="PTHR11533:SF276">
    <property type="entry name" value="GLUTAMYL AMINOPEPTIDASE"/>
    <property type="match status" value="1"/>
</dbReference>
<keyword evidence="7" id="KW-1003">Cell membrane</keyword>
<reference evidence="29" key="2">
    <citation type="submission" date="2023-11" db="UniProtKB">
        <authorList>
            <consortium name="WormBaseParasite"/>
        </authorList>
    </citation>
    <scope>IDENTIFICATION</scope>
</reference>
<dbReference type="WBParaSite" id="TREG1_58130.1">
    <property type="protein sequence ID" value="TREG1_58130.1"/>
    <property type="gene ID" value="TREG1_58130"/>
</dbReference>
<keyword evidence="15" id="KW-1133">Transmembrane helix</keyword>
<keyword evidence="10 21" id="KW-0479">Metal-binding</keyword>
<accession>A0AA85K0C3</accession>
<evidence type="ECO:0000256" key="18">
    <source>
        <dbReference type="ARBA" id="ARBA00023157"/>
    </source>
</evidence>
<evidence type="ECO:0000256" key="9">
    <source>
        <dbReference type="ARBA" id="ARBA00022692"/>
    </source>
</evidence>
<feature type="site" description="Transition state stabilizer" evidence="22">
    <location>
        <position position="482"/>
    </location>
</feature>
<evidence type="ECO:0000256" key="15">
    <source>
        <dbReference type="ARBA" id="ARBA00022989"/>
    </source>
</evidence>
<reference evidence="28" key="1">
    <citation type="submission" date="2022-06" db="EMBL/GenBank/DDBJ databases">
        <authorList>
            <person name="Berger JAMES D."/>
            <person name="Berger JAMES D."/>
        </authorList>
    </citation>
    <scope>NUCLEOTIDE SEQUENCE [LARGE SCALE GENOMIC DNA]</scope>
</reference>
<evidence type="ECO:0000313" key="28">
    <source>
        <dbReference type="Proteomes" id="UP000050795"/>
    </source>
</evidence>
<feature type="domain" description="Peptidase M1 membrane alanine aminopeptidase" evidence="25">
    <location>
        <begin position="324"/>
        <end position="546"/>
    </location>
</feature>
<dbReference type="Pfam" id="PF01433">
    <property type="entry name" value="Peptidase_M1"/>
    <property type="match status" value="2"/>
</dbReference>
<evidence type="ECO:0000256" key="16">
    <source>
        <dbReference type="ARBA" id="ARBA00023049"/>
    </source>
</evidence>
<evidence type="ECO:0000259" key="25">
    <source>
        <dbReference type="Pfam" id="PF01433"/>
    </source>
</evidence>
<dbReference type="GO" id="GO:0070006">
    <property type="term" value="F:metalloaminopeptidase activity"/>
    <property type="evidence" value="ECO:0007669"/>
    <property type="project" value="TreeGrafter"/>
</dbReference>